<dbReference type="Pfam" id="PF13426">
    <property type="entry name" value="PAS_9"/>
    <property type="match status" value="1"/>
</dbReference>
<dbReference type="SMART" id="SM00388">
    <property type="entry name" value="HisKA"/>
    <property type="match status" value="1"/>
</dbReference>
<evidence type="ECO:0000259" key="10">
    <source>
        <dbReference type="PROSITE" id="PS50109"/>
    </source>
</evidence>
<dbReference type="SMART" id="SM00091">
    <property type="entry name" value="PAS"/>
    <property type="match status" value="3"/>
</dbReference>
<evidence type="ECO:0000259" key="13">
    <source>
        <dbReference type="PROSITE" id="PS50113"/>
    </source>
</evidence>
<dbReference type="InterPro" id="IPR004358">
    <property type="entry name" value="Sig_transdc_His_kin-like_C"/>
</dbReference>
<keyword evidence="5" id="KW-0547">Nucleotide-binding</keyword>
<dbReference type="Gene3D" id="3.40.50.2300">
    <property type="match status" value="1"/>
</dbReference>
<proteinExistence type="predicted"/>
<evidence type="ECO:0000256" key="1">
    <source>
        <dbReference type="ARBA" id="ARBA00000085"/>
    </source>
</evidence>
<sequence>MLENERLREALLELQILRDRERRAHEETVGLLAAVEAYASAPTPGLSIAALFEALARATGAERAVLVEDCGAGTARIIRGTDPARHGLEWQPPFDPFSRPRNIADMRALDAPGHRVFCRDHLSVLSVPLPDLETGPKRAVICLHPAACAFSRQHVRMVERHSGLFARALATERLAEENALLAAVIEGSPAGFAIADTTKEDAPLIYVNPGFERITGYDAEELVGRNCNFLSAEPPGTTERQRLREAVEQRKEGKFLLHNARKSGELFWNELTLYPVHGPDGQVRHLVATQNDVTRRITAEIERDRIRQRMTQALAVTQGGFLMLDRDGVVVLSNEALQQAFPAPGPNWAVGTSFGENRDSHLVQTPPRPGFDSLPDCAELGALAVANHGQEITLSNGKSYLLRARLDADGALVVTATNISRLKTIEALLRQRAAAVDAAFDGIVILNDVHRILYLNQAAARLLGFDHPDMALGRDWRKSYGIRDESFAGAYRLERLGPDTAAQTHEITYSPREDEGAVLIIRDITERLAEERRQEELQRALLRAQRQEALTQLAAGVAHDFNNLLSAIQGSATLITGDNHAGQDARDHAERIIRAGQRAGRLVNRLLDLGAEPREGGVFELRMALGDVAAMTQSSLPPAVGLDVDIGDEMMLLRGDAGTLNQICVNLILNARDAMPKGGGRIALTVSTIDPTRARALRVGTLSAGIRYACISVRDTGSGMDEETCARIFDPHFSTKGARGTGLGLTMVALLVRGAGGAVDVSSAPGRGSVFSVYWPVQTATGPSPQDEGQQVEWDLSGMTFLIVDDDHHVGEVLQAFLERQGAEVAFCDMPDIACEIALQEPRAWTAIITDYDMPGMNGGDLVEALGRDTPDIPVFVMTALARRLTDPRIEGDRVRGLFAKPINLGALAGALAALRACPETCETER</sequence>
<evidence type="ECO:0000256" key="8">
    <source>
        <dbReference type="ARBA" id="ARBA00023012"/>
    </source>
</evidence>
<dbReference type="InterPro" id="IPR035965">
    <property type="entry name" value="PAS-like_dom_sf"/>
</dbReference>
<dbReference type="InterPro" id="IPR036890">
    <property type="entry name" value="HATPase_C_sf"/>
</dbReference>
<dbReference type="Pfam" id="PF13188">
    <property type="entry name" value="PAS_8"/>
    <property type="match status" value="1"/>
</dbReference>
<keyword evidence="6" id="KW-0418">Kinase</keyword>
<dbReference type="CDD" id="cd00130">
    <property type="entry name" value="PAS"/>
    <property type="match status" value="1"/>
</dbReference>
<dbReference type="AlphaFoldDB" id="A0A4R2R9U4"/>
<dbReference type="SMART" id="SM00086">
    <property type="entry name" value="PAC"/>
    <property type="match status" value="2"/>
</dbReference>
<dbReference type="GO" id="GO:0000155">
    <property type="term" value="F:phosphorelay sensor kinase activity"/>
    <property type="evidence" value="ECO:0007669"/>
    <property type="project" value="InterPro"/>
</dbReference>
<feature type="domain" description="Response regulatory" evidence="11">
    <location>
        <begin position="800"/>
        <end position="916"/>
    </location>
</feature>
<dbReference type="SMART" id="SM00448">
    <property type="entry name" value="REC"/>
    <property type="match status" value="1"/>
</dbReference>
<dbReference type="Pfam" id="PF00512">
    <property type="entry name" value="HisKA"/>
    <property type="match status" value="1"/>
</dbReference>
<evidence type="ECO:0000313" key="15">
    <source>
        <dbReference type="Proteomes" id="UP000295050"/>
    </source>
</evidence>
<dbReference type="InterPro" id="IPR000014">
    <property type="entry name" value="PAS"/>
</dbReference>
<dbReference type="SUPFAM" id="SSF52172">
    <property type="entry name" value="CheY-like"/>
    <property type="match status" value="1"/>
</dbReference>
<feature type="modified residue" description="4-aspartylphosphate" evidence="9">
    <location>
        <position position="851"/>
    </location>
</feature>
<evidence type="ECO:0000256" key="9">
    <source>
        <dbReference type="PROSITE-ProRule" id="PRU00169"/>
    </source>
</evidence>
<feature type="domain" description="PAS" evidence="12">
    <location>
        <begin position="177"/>
        <end position="250"/>
    </location>
</feature>
<dbReference type="InterPro" id="IPR011006">
    <property type="entry name" value="CheY-like_superfamily"/>
</dbReference>
<dbReference type="InterPro" id="IPR005467">
    <property type="entry name" value="His_kinase_dom"/>
</dbReference>
<dbReference type="Gene3D" id="3.30.565.10">
    <property type="entry name" value="Histidine kinase-like ATPase, C-terminal domain"/>
    <property type="match status" value="1"/>
</dbReference>
<comment type="caution">
    <text evidence="14">The sequence shown here is derived from an EMBL/GenBank/DDBJ whole genome shotgun (WGS) entry which is preliminary data.</text>
</comment>
<dbReference type="InterPro" id="IPR001610">
    <property type="entry name" value="PAC"/>
</dbReference>
<dbReference type="Pfam" id="PF00072">
    <property type="entry name" value="Response_reg"/>
    <property type="match status" value="1"/>
</dbReference>
<dbReference type="SUPFAM" id="SSF55874">
    <property type="entry name" value="ATPase domain of HSP90 chaperone/DNA topoisomerase II/histidine kinase"/>
    <property type="match status" value="1"/>
</dbReference>
<feature type="domain" description="PAC" evidence="13">
    <location>
        <begin position="251"/>
        <end position="305"/>
    </location>
</feature>
<dbReference type="PANTHER" id="PTHR43065">
    <property type="entry name" value="SENSOR HISTIDINE KINASE"/>
    <property type="match status" value="1"/>
</dbReference>
<dbReference type="InterPro" id="IPR036097">
    <property type="entry name" value="HisK_dim/P_sf"/>
</dbReference>
<dbReference type="Gene3D" id="3.30.450.20">
    <property type="entry name" value="PAS domain"/>
    <property type="match status" value="2"/>
</dbReference>
<evidence type="ECO:0000256" key="5">
    <source>
        <dbReference type="ARBA" id="ARBA00022741"/>
    </source>
</evidence>
<dbReference type="PROSITE" id="PS50113">
    <property type="entry name" value="PAC"/>
    <property type="match status" value="1"/>
</dbReference>
<evidence type="ECO:0000259" key="12">
    <source>
        <dbReference type="PROSITE" id="PS50112"/>
    </source>
</evidence>
<dbReference type="PROSITE" id="PS50109">
    <property type="entry name" value="HIS_KIN"/>
    <property type="match status" value="1"/>
</dbReference>
<protein>
    <recommendedName>
        <fullName evidence="2">histidine kinase</fullName>
        <ecNumber evidence="2">2.7.13.3</ecNumber>
    </recommendedName>
</protein>
<accession>A0A4R2R9U4</accession>
<dbReference type="EMBL" id="SLXU01000013">
    <property type="protein sequence ID" value="TCP60010.1"/>
    <property type="molecule type" value="Genomic_DNA"/>
</dbReference>
<dbReference type="SMART" id="SM00387">
    <property type="entry name" value="HATPase_c"/>
    <property type="match status" value="1"/>
</dbReference>
<evidence type="ECO:0000259" key="11">
    <source>
        <dbReference type="PROSITE" id="PS50110"/>
    </source>
</evidence>
<dbReference type="EC" id="2.7.13.3" evidence="2"/>
<reference evidence="14 15" key="1">
    <citation type="submission" date="2019-03" db="EMBL/GenBank/DDBJ databases">
        <title>Genomic Encyclopedia of Type Strains, Phase IV (KMG-IV): sequencing the most valuable type-strain genomes for metagenomic binning, comparative biology and taxonomic classification.</title>
        <authorList>
            <person name="Goeker M."/>
        </authorList>
    </citation>
    <scope>NUCLEOTIDE SEQUENCE [LARGE SCALE GENOMIC DNA]</scope>
    <source>
        <strain evidence="14 15">DSM 24766</strain>
    </source>
</reference>
<evidence type="ECO:0000313" key="14">
    <source>
        <dbReference type="EMBL" id="TCP60010.1"/>
    </source>
</evidence>
<dbReference type="SUPFAM" id="SSF47384">
    <property type="entry name" value="Homodimeric domain of signal transducing histidine kinase"/>
    <property type="match status" value="1"/>
</dbReference>
<gene>
    <name evidence="14" type="ORF">EV663_1136</name>
</gene>
<dbReference type="CDD" id="cd00156">
    <property type="entry name" value="REC"/>
    <property type="match status" value="1"/>
</dbReference>
<dbReference type="PANTHER" id="PTHR43065:SF46">
    <property type="entry name" value="C4-DICARBOXYLATE TRANSPORT SENSOR PROTEIN DCTB"/>
    <property type="match status" value="1"/>
</dbReference>
<dbReference type="RefSeq" id="WP_132952099.1">
    <property type="nucleotide sequence ID" value="NZ_SLXU01000013.1"/>
</dbReference>
<evidence type="ECO:0000256" key="3">
    <source>
        <dbReference type="ARBA" id="ARBA00022553"/>
    </source>
</evidence>
<dbReference type="Pfam" id="PF02518">
    <property type="entry name" value="HATPase_c"/>
    <property type="match status" value="1"/>
</dbReference>
<evidence type="ECO:0000256" key="7">
    <source>
        <dbReference type="ARBA" id="ARBA00022840"/>
    </source>
</evidence>
<dbReference type="InterPro" id="IPR001789">
    <property type="entry name" value="Sig_transdc_resp-reg_receiver"/>
</dbReference>
<dbReference type="Proteomes" id="UP000295050">
    <property type="component" value="Unassembled WGS sequence"/>
</dbReference>
<name>A0A4R2R9U4_9RHOB</name>
<keyword evidence="4" id="KW-0808">Transferase</keyword>
<evidence type="ECO:0000256" key="6">
    <source>
        <dbReference type="ARBA" id="ARBA00022777"/>
    </source>
</evidence>
<dbReference type="OrthoDB" id="9796100at2"/>
<dbReference type="Gene3D" id="1.10.287.130">
    <property type="match status" value="1"/>
</dbReference>
<organism evidence="14 15">
    <name type="scientific">Rhodovulum bhavnagarense</name>
    <dbReference type="NCBI Taxonomy" id="992286"/>
    <lineage>
        <taxon>Bacteria</taxon>
        <taxon>Pseudomonadati</taxon>
        <taxon>Pseudomonadota</taxon>
        <taxon>Alphaproteobacteria</taxon>
        <taxon>Rhodobacterales</taxon>
        <taxon>Paracoccaceae</taxon>
        <taxon>Rhodovulum</taxon>
    </lineage>
</organism>
<dbReference type="InterPro" id="IPR003594">
    <property type="entry name" value="HATPase_dom"/>
</dbReference>
<evidence type="ECO:0000256" key="2">
    <source>
        <dbReference type="ARBA" id="ARBA00012438"/>
    </source>
</evidence>
<keyword evidence="8" id="KW-0902">Two-component regulatory system</keyword>
<comment type="catalytic activity">
    <reaction evidence="1">
        <text>ATP + protein L-histidine = ADP + protein N-phospho-L-histidine.</text>
        <dbReference type="EC" id="2.7.13.3"/>
    </reaction>
</comment>
<feature type="domain" description="Histidine kinase" evidence="10">
    <location>
        <begin position="556"/>
        <end position="779"/>
    </location>
</feature>
<keyword evidence="15" id="KW-1185">Reference proteome</keyword>
<dbReference type="NCBIfam" id="TIGR00229">
    <property type="entry name" value="sensory_box"/>
    <property type="match status" value="1"/>
</dbReference>
<dbReference type="InterPro" id="IPR003661">
    <property type="entry name" value="HisK_dim/P_dom"/>
</dbReference>
<dbReference type="InterPro" id="IPR000700">
    <property type="entry name" value="PAS-assoc_C"/>
</dbReference>
<dbReference type="PROSITE" id="PS50110">
    <property type="entry name" value="RESPONSE_REGULATORY"/>
    <property type="match status" value="1"/>
</dbReference>
<keyword evidence="3 9" id="KW-0597">Phosphoprotein</keyword>
<dbReference type="CDD" id="cd00082">
    <property type="entry name" value="HisKA"/>
    <property type="match status" value="1"/>
</dbReference>
<dbReference type="SUPFAM" id="SSF55785">
    <property type="entry name" value="PYP-like sensor domain (PAS domain)"/>
    <property type="match status" value="2"/>
</dbReference>
<keyword evidence="7" id="KW-0067">ATP-binding</keyword>
<dbReference type="PRINTS" id="PR00344">
    <property type="entry name" value="BCTRLSENSOR"/>
</dbReference>
<evidence type="ECO:0000256" key="4">
    <source>
        <dbReference type="ARBA" id="ARBA00022679"/>
    </source>
</evidence>
<dbReference type="PROSITE" id="PS50112">
    <property type="entry name" value="PAS"/>
    <property type="match status" value="1"/>
</dbReference>